<keyword evidence="3" id="KW-0560">Oxidoreductase</keyword>
<accession>A0ABR8MPH6</accession>
<dbReference type="SUPFAM" id="SSF53597">
    <property type="entry name" value="Dihydrofolate reductase-like"/>
    <property type="match status" value="1"/>
</dbReference>
<evidence type="ECO:0000259" key="4">
    <source>
        <dbReference type="Pfam" id="PF01872"/>
    </source>
</evidence>
<name>A0ABR8MPH6_9ACTN</name>
<dbReference type="InterPro" id="IPR050765">
    <property type="entry name" value="Riboflavin_Biosynth_HTPR"/>
</dbReference>
<keyword evidence="2" id="KW-0521">NADP</keyword>
<proteinExistence type="predicted"/>
<reference evidence="5 6" key="1">
    <citation type="submission" date="2020-09" db="EMBL/GenBank/DDBJ databases">
        <title>novel species in genus Nocardioides.</title>
        <authorList>
            <person name="Zhang G."/>
        </authorList>
    </citation>
    <scope>NUCLEOTIDE SEQUENCE [LARGE SCALE GENOMIC DNA]</scope>
    <source>
        <strain evidence="5 6">19197</strain>
    </source>
</reference>
<dbReference type="Proteomes" id="UP000649289">
    <property type="component" value="Unassembled WGS sequence"/>
</dbReference>
<evidence type="ECO:0000313" key="5">
    <source>
        <dbReference type="EMBL" id="MBD3916762.1"/>
    </source>
</evidence>
<dbReference type="Gene3D" id="3.40.430.10">
    <property type="entry name" value="Dihydrofolate Reductase, subunit A"/>
    <property type="match status" value="1"/>
</dbReference>
<evidence type="ECO:0000256" key="3">
    <source>
        <dbReference type="ARBA" id="ARBA00023002"/>
    </source>
</evidence>
<dbReference type="Pfam" id="PF01872">
    <property type="entry name" value="RibD_C"/>
    <property type="match status" value="1"/>
</dbReference>
<dbReference type="PANTHER" id="PTHR38011">
    <property type="entry name" value="DIHYDROFOLATE REDUCTASE FAMILY PROTEIN (AFU_ORTHOLOGUE AFUA_8G06820)"/>
    <property type="match status" value="1"/>
</dbReference>
<evidence type="ECO:0000313" key="6">
    <source>
        <dbReference type="Proteomes" id="UP000649289"/>
    </source>
</evidence>
<comment type="pathway">
    <text evidence="1">Cofactor biosynthesis; riboflavin biosynthesis.</text>
</comment>
<comment type="caution">
    <text evidence="5">The sequence shown here is derived from an EMBL/GenBank/DDBJ whole genome shotgun (WGS) entry which is preliminary data.</text>
</comment>
<protein>
    <submittedName>
        <fullName evidence="5">Dihydrofolate reductase family protein</fullName>
    </submittedName>
</protein>
<evidence type="ECO:0000256" key="1">
    <source>
        <dbReference type="ARBA" id="ARBA00005104"/>
    </source>
</evidence>
<dbReference type="PANTHER" id="PTHR38011:SF7">
    <property type="entry name" value="2,5-DIAMINO-6-RIBOSYLAMINO-4(3H)-PYRIMIDINONE 5'-PHOSPHATE REDUCTASE"/>
    <property type="match status" value="1"/>
</dbReference>
<evidence type="ECO:0000256" key="2">
    <source>
        <dbReference type="ARBA" id="ARBA00022857"/>
    </source>
</evidence>
<gene>
    <name evidence="5" type="ORF">IEZ25_19245</name>
</gene>
<keyword evidence="6" id="KW-1185">Reference proteome</keyword>
<organism evidence="5 6">
    <name type="scientific">Nocardioides hwasunensis</name>
    <dbReference type="NCBI Taxonomy" id="397258"/>
    <lineage>
        <taxon>Bacteria</taxon>
        <taxon>Bacillati</taxon>
        <taxon>Actinomycetota</taxon>
        <taxon>Actinomycetes</taxon>
        <taxon>Propionibacteriales</taxon>
        <taxon>Nocardioidaceae</taxon>
        <taxon>Nocardioides</taxon>
    </lineage>
</organism>
<dbReference type="EMBL" id="JACXYY010000009">
    <property type="protein sequence ID" value="MBD3916762.1"/>
    <property type="molecule type" value="Genomic_DNA"/>
</dbReference>
<feature type="domain" description="Bacterial bifunctional deaminase-reductase C-terminal" evidence="4">
    <location>
        <begin position="31"/>
        <end position="210"/>
    </location>
</feature>
<dbReference type="InterPro" id="IPR024072">
    <property type="entry name" value="DHFR-like_dom_sf"/>
</dbReference>
<sequence length="228" mass="23790">MSRVTEPLVLQPLAALSDQELADAYAPPDGPWLRVNFVSTVDGSATGTDGLSSSINTTADNRVFGAIRARAHCLIVGAGTLRDEEYDVPAVPLVVVSRSADLPPTVADAASGRLLMATVASAAGLAETRARLGEDHVLVLGEEEIDFVALKTALAERGWTEQLCEGGPSLFADLLAAGVVDELCWTVVPRLVGGDGPRIAAGADVDVALRPALLLEQDGTLLGRWLVE</sequence>
<dbReference type="InterPro" id="IPR002734">
    <property type="entry name" value="RibDG_C"/>
</dbReference>